<accession>A0ABT2LUZ5</accession>
<keyword evidence="2" id="KW-1185">Reference proteome</keyword>
<protein>
    <recommendedName>
        <fullName evidence="3">HEPN AbiU2-like domain-containing protein</fullName>
    </recommendedName>
</protein>
<name>A0ABT2LUZ5_9HYPH</name>
<comment type="caution">
    <text evidence="1">The sequence shown here is derived from an EMBL/GenBank/DDBJ whole genome shotgun (WGS) entry which is preliminary data.</text>
</comment>
<proteinExistence type="predicted"/>
<evidence type="ECO:0000313" key="1">
    <source>
        <dbReference type="EMBL" id="MCT7377398.1"/>
    </source>
</evidence>
<reference evidence="1 2" key="1">
    <citation type="submission" date="2022-09" db="EMBL/GenBank/DDBJ databases">
        <title>Chelativorans salina sp. nov., a novel slightly halophilic bacterium isolated from a saline lake sediment enrichment.</title>
        <authorList>
            <person name="Gao L."/>
            <person name="Fang B.-Z."/>
            <person name="Li W.-J."/>
        </authorList>
    </citation>
    <scope>NUCLEOTIDE SEQUENCE [LARGE SCALE GENOMIC DNA]</scope>
    <source>
        <strain evidence="1 2">EGI FJ00035</strain>
    </source>
</reference>
<evidence type="ECO:0000313" key="2">
    <source>
        <dbReference type="Proteomes" id="UP001320831"/>
    </source>
</evidence>
<sequence length="182" mass="21382">MNRQVFQQRQRLRLLYSLGDFQLALSAAAFLSECDPDEKYSKVELRRFRCYETAMIMGYTRPFSEAKGEIPRLTLKMAGVKFTDEQQSLHRKFIRLRNKVIAHSDAEMMRVVSKAHSMKFDDRSDFIFFETVFDEGLTFIGHDLIWANELLHIVSGAVYTKLIKEAQRQPADFDLRRDYLDP</sequence>
<dbReference type="Proteomes" id="UP001320831">
    <property type="component" value="Unassembled WGS sequence"/>
</dbReference>
<evidence type="ECO:0008006" key="3">
    <source>
        <dbReference type="Google" id="ProtNLM"/>
    </source>
</evidence>
<dbReference type="RefSeq" id="WP_260905882.1">
    <property type="nucleotide sequence ID" value="NZ_JAOCZP010000007.1"/>
</dbReference>
<dbReference type="EMBL" id="JAOCZP010000007">
    <property type="protein sequence ID" value="MCT7377398.1"/>
    <property type="molecule type" value="Genomic_DNA"/>
</dbReference>
<organism evidence="1 2">
    <name type="scientific">Chelativorans salis</name>
    <dbReference type="NCBI Taxonomy" id="2978478"/>
    <lineage>
        <taxon>Bacteria</taxon>
        <taxon>Pseudomonadati</taxon>
        <taxon>Pseudomonadota</taxon>
        <taxon>Alphaproteobacteria</taxon>
        <taxon>Hyphomicrobiales</taxon>
        <taxon>Phyllobacteriaceae</taxon>
        <taxon>Chelativorans</taxon>
    </lineage>
</organism>
<gene>
    <name evidence="1" type="ORF">N5A92_20485</name>
</gene>